<evidence type="ECO:0000313" key="7">
    <source>
        <dbReference type="EMBL" id="CAL4789604.1"/>
    </source>
</evidence>
<comment type="caution">
    <text evidence="5">The sequence shown here is derived from an EMBL/GenBank/DDBJ whole genome shotgun (WGS) entry which is preliminary data.</text>
</comment>
<dbReference type="SUPFAM" id="SSF68906">
    <property type="entry name" value="SAP domain"/>
    <property type="match status" value="1"/>
</dbReference>
<dbReference type="InterPro" id="IPR036361">
    <property type="entry name" value="SAP_dom_sf"/>
</dbReference>
<name>A0A9P1G9M5_9DINO</name>
<dbReference type="Gene3D" id="1.25.40.10">
    <property type="entry name" value="Tetratricopeptide repeat domain"/>
    <property type="match status" value="2"/>
</dbReference>
<gene>
    <name evidence="5" type="ORF">C1SCF055_LOCUS28257</name>
</gene>
<dbReference type="InterPro" id="IPR035979">
    <property type="entry name" value="RBD_domain_sf"/>
</dbReference>
<organism evidence="5">
    <name type="scientific">Cladocopium goreaui</name>
    <dbReference type="NCBI Taxonomy" id="2562237"/>
    <lineage>
        <taxon>Eukaryota</taxon>
        <taxon>Sar</taxon>
        <taxon>Alveolata</taxon>
        <taxon>Dinophyceae</taxon>
        <taxon>Suessiales</taxon>
        <taxon>Symbiodiniaceae</taxon>
        <taxon>Cladocopium</taxon>
    </lineage>
</organism>
<dbReference type="GO" id="GO:0003723">
    <property type="term" value="F:RNA binding"/>
    <property type="evidence" value="ECO:0007669"/>
    <property type="project" value="InterPro"/>
</dbReference>
<dbReference type="InterPro" id="IPR000504">
    <property type="entry name" value="RRM_dom"/>
</dbReference>
<dbReference type="Gene3D" id="1.10.720.30">
    <property type="entry name" value="SAP domain"/>
    <property type="match status" value="1"/>
</dbReference>
<dbReference type="EMBL" id="CAMXCT020003079">
    <property type="protein sequence ID" value="CAL1155667.1"/>
    <property type="molecule type" value="Genomic_DNA"/>
</dbReference>
<dbReference type="InterPro" id="IPR002885">
    <property type="entry name" value="PPR_rpt"/>
</dbReference>
<dbReference type="AlphaFoldDB" id="A0A9P1G9M5"/>
<evidence type="ECO:0000256" key="1">
    <source>
        <dbReference type="ARBA" id="ARBA00022737"/>
    </source>
</evidence>
<feature type="compositionally biased region" description="Low complexity" evidence="3">
    <location>
        <begin position="565"/>
        <end position="577"/>
    </location>
</feature>
<evidence type="ECO:0000259" key="4">
    <source>
        <dbReference type="SMART" id="SM00360"/>
    </source>
</evidence>
<keyword evidence="1" id="KW-0677">Repeat</keyword>
<dbReference type="SUPFAM" id="SSF54928">
    <property type="entry name" value="RNA-binding domain, RBD"/>
    <property type="match status" value="1"/>
</dbReference>
<protein>
    <submittedName>
        <fullName evidence="7">Pentatricopeptide repeat-containing protein GUN1, chloroplastic (Pentatricopeptide repeat-containing protein At2g31400) (Protein GENOMES UNCOUPLED 1)</fullName>
    </submittedName>
</protein>
<evidence type="ECO:0000313" key="5">
    <source>
        <dbReference type="EMBL" id="CAI4002292.1"/>
    </source>
</evidence>
<dbReference type="PROSITE" id="PS51375">
    <property type="entry name" value="PPR"/>
    <property type="match status" value="2"/>
</dbReference>
<dbReference type="EMBL" id="CAMXCT010003079">
    <property type="protein sequence ID" value="CAI4002292.1"/>
    <property type="molecule type" value="Genomic_DNA"/>
</dbReference>
<dbReference type="SUPFAM" id="SSF141571">
    <property type="entry name" value="Pentapeptide repeat-like"/>
    <property type="match status" value="1"/>
</dbReference>
<dbReference type="Gene3D" id="2.160.20.80">
    <property type="entry name" value="E3 ubiquitin-protein ligase SopA"/>
    <property type="match status" value="1"/>
</dbReference>
<evidence type="ECO:0000256" key="3">
    <source>
        <dbReference type="SAM" id="MobiDB-lite"/>
    </source>
</evidence>
<evidence type="ECO:0000256" key="2">
    <source>
        <dbReference type="PROSITE-ProRule" id="PRU00708"/>
    </source>
</evidence>
<dbReference type="InterPro" id="IPR011990">
    <property type="entry name" value="TPR-like_helical_dom_sf"/>
</dbReference>
<dbReference type="Proteomes" id="UP001152797">
    <property type="component" value="Unassembled WGS sequence"/>
</dbReference>
<dbReference type="SMART" id="SM00360">
    <property type="entry name" value="RRM"/>
    <property type="match status" value="1"/>
</dbReference>
<dbReference type="EMBL" id="CAMXCT030003079">
    <property type="protein sequence ID" value="CAL4789604.1"/>
    <property type="molecule type" value="Genomic_DNA"/>
</dbReference>
<feature type="domain" description="RRM" evidence="4">
    <location>
        <begin position="676"/>
        <end position="743"/>
    </location>
</feature>
<feature type="region of interest" description="Disordered" evidence="3">
    <location>
        <begin position="828"/>
        <end position="889"/>
    </location>
</feature>
<dbReference type="OrthoDB" id="447245at2759"/>
<proteinExistence type="predicted"/>
<feature type="repeat" description="PPR" evidence="2">
    <location>
        <begin position="214"/>
        <end position="248"/>
    </location>
</feature>
<evidence type="ECO:0000313" key="8">
    <source>
        <dbReference type="Proteomes" id="UP001152797"/>
    </source>
</evidence>
<feature type="region of interest" description="Disordered" evidence="3">
    <location>
        <begin position="541"/>
        <end position="602"/>
    </location>
</feature>
<dbReference type="InterPro" id="IPR001646">
    <property type="entry name" value="5peptide_repeat"/>
</dbReference>
<dbReference type="InterPro" id="IPR012677">
    <property type="entry name" value="Nucleotide-bd_a/b_plait_sf"/>
</dbReference>
<dbReference type="Pfam" id="PF01535">
    <property type="entry name" value="PPR"/>
    <property type="match status" value="2"/>
</dbReference>
<dbReference type="Pfam" id="PF00805">
    <property type="entry name" value="Pentapeptide"/>
    <property type="match status" value="1"/>
</dbReference>
<feature type="repeat" description="PPR" evidence="2">
    <location>
        <begin position="76"/>
        <end position="110"/>
    </location>
</feature>
<sequence length="926" mass="101303">MRCPFAKKLGQKRRCFATPLGRHVRNAVQVRRLPGSKDAERADWNAGITALGRKQKWQAALATAEGMERRCQIPWDEFTFCALIAACSSASLPGKAMQLLESMPARQVVPNAFIMGAAAAACVRGQRWQQGLDLLTVTMPRLKLRQTTVTYGTAVNACAAAALWENSLVLLQELYTERLQVSVVLLNSVMRSCERASRWLETLQLLSAAEVGSDEVSWSCAMQSCAKAAQWKQALALFDEMPQRGLKQNLHATTAAIIAAGLGHGWPHSLWLLQQLGPAADVPAHAAAIGACEQSMQWQQALVLLTSLLKRSQEPNMACYNVTVSACFKRGAWEQTSWLLQHLRNKGHALDQMHFVSHVAAFRQSDHQEQARVAYRKLLNGVTAWQFDFSLVVIFDRSIFWPTSESLITLSGTMLSNTMLSNTTRSHTMLSNTMLSNIMLSHTMLSNTMLSHTMLSHTMLSDTMLSNTILSDTTLSDTMLSNTILSDTMLSDSMLSDNMLSDTIASDIMQSHIIMQMKIGGIVAETGRTLEKVDTKGKALLPVAASGRGQEGGSRDLVRSRSRGRSPSASVASSASSKPKRRSRKAAGFDCVTKPREPGKVPVEAEPQRGLKVAPGRKADVHGLKGAAQYNGCEGIVIEGPNDKGRWEVQVDYQCETKTLSLLESNLQPKPSCGWELVIAPIGLGIKETDVSQALTPHGRVRHVKMTNPPGVCLVEMALKEGAEAAFNNLRRFELKGTQVSVDWSTMAKTEMGMCNKRQEKPPAPATRSFKENPTEESLGFRLGQVVLISNLKGAPQFNGSTACVVGFRSDRVEVELEADGAKKTLALKPENLSAKDAAPPTEPEEKPAEPRKRRAKWEENSGGFVVPQEARKAPSDSGAPFPPVAELEQMPMKELKALLKDHGVDTTGCLEKAEFLQKAKERAKL</sequence>
<accession>A0A9P1G9M5</accession>
<keyword evidence="8" id="KW-1185">Reference proteome</keyword>
<feature type="region of interest" description="Disordered" evidence="3">
    <location>
        <begin position="757"/>
        <end position="776"/>
    </location>
</feature>
<dbReference type="PANTHER" id="PTHR47447:SF17">
    <property type="entry name" value="OS12G0638900 PROTEIN"/>
    <property type="match status" value="1"/>
</dbReference>
<evidence type="ECO:0000313" key="6">
    <source>
        <dbReference type="EMBL" id="CAL1155667.1"/>
    </source>
</evidence>
<dbReference type="Pfam" id="PF00076">
    <property type="entry name" value="RRM_1"/>
    <property type="match status" value="1"/>
</dbReference>
<reference evidence="5" key="1">
    <citation type="submission" date="2022-10" db="EMBL/GenBank/DDBJ databases">
        <authorList>
            <person name="Chen Y."/>
            <person name="Dougan E. K."/>
            <person name="Chan C."/>
            <person name="Rhodes N."/>
            <person name="Thang M."/>
        </authorList>
    </citation>
    <scope>NUCLEOTIDE SEQUENCE</scope>
</reference>
<reference evidence="6" key="2">
    <citation type="submission" date="2024-04" db="EMBL/GenBank/DDBJ databases">
        <authorList>
            <person name="Chen Y."/>
            <person name="Shah S."/>
            <person name="Dougan E. K."/>
            <person name="Thang M."/>
            <person name="Chan C."/>
        </authorList>
    </citation>
    <scope>NUCLEOTIDE SEQUENCE [LARGE SCALE GENOMIC DNA]</scope>
</reference>
<dbReference type="Gene3D" id="3.30.70.330">
    <property type="match status" value="1"/>
</dbReference>
<dbReference type="PANTHER" id="PTHR47447">
    <property type="entry name" value="OS03G0856100 PROTEIN"/>
    <property type="match status" value="1"/>
</dbReference>
<dbReference type="NCBIfam" id="TIGR00756">
    <property type="entry name" value="PPR"/>
    <property type="match status" value="2"/>
</dbReference>